<proteinExistence type="predicted"/>
<dbReference type="GeneID" id="19205665"/>
<reference evidence="3" key="1">
    <citation type="journal article" date="2012" name="Science">
        <title>The Paleozoic origin of enzymatic lignin decomposition reconstructed from 31 fungal genomes.</title>
        <authorList>
            <person name="Floudas D."/>
            <person name="Binder M."/>
            <person name="Riley R."/>
            <person name="Barry K."/>
            <person name="Blanchette R.A."/>
            <person name="Henrissat B."/>
            <person name="Martinez A.T."/>
            <person name="Otillar R."/>
            <person name="Spatafora J.W."/>
            <person name="Yadav J.S."/>
            <person name="Aerts A."/>
            <person name="Benoit I."/>
            <person name="Boyd A."/>
            <person name="Carlson A."/>
            <person name="Copeland A."/>
            <person name="Coutinho P.M."/>
            <person name="de Vries R.P."/>
            <person name="Ferreira P."/>
            <person name="Findley K."/>
            <person name="Foster B."/>
            <person name="Gaskell J."/>
            <person name="Glotzer D."/>
            <person name="Gorecki P."/>
            <person name="Heitman J."/>
            <person name="Hesse C."/>
            <person name="Hori C."/>
            <person name="Igarashi K."/>
            <person name="Jurgens J.A."/>
            <person name="Kallen N."/>
            <person name="Kersten P."/>
            <person name="Kohler A."/>
            <person name="Kuees U."/>
            <person name="Kumar T.K.A."/>
            <person name="Kuo A."/>
            <person name="LaButti K."/>
            <person name="Larrondo L.F."/>
            <person name="Lindquist E."/>
            <person name="Ling A."/>
            <person name="Lombard V."/>
            <person name="Lucas S."/>
            <person name="Lundell T."/>
            <person name="Martin R."/>
            <person name="McLaughlin D.J."/>
            <person name="Morgenstern I."/>
            <person name="Morin E."/>
            <person name="Murat C."/>
            <person name="Nagy L.G."/>
            <person name="Nolan M."/>
            <person name="Ohm R.A."/>
            <person name="Patyshakuliyeva A."/>
            <person name="Rokas A."/>
            <person name="Ruiz-Duenas F.J."/>
            <person name="Sabat G."/>
            <person name="Salamov A."/>
            <person name="Samejima M."/>
            <person name="Schmutz J."/>
            <person name="Slot J.C."/>
            <person name="St John F."/>
            <person name="Stenlid J."/>
            <person name="Sun H."/>
            <person name="Sun S."/>
            <person name="Syed K."/>
            <person name="Tsang A."/>
            <person name="Wiebenga A."/>
            <person name="Young D."/>
            <person name="Pisabarro A."/>
            <person name="Eastwood D.C."/>
            <person name="Martin F."/>
            <person name="Cullen D."/>
            <person name="Grigoriev I.V."/>
            <person name="Hibbett D.S."/>
        </authorList>
    </citation>
    <scope>NUCLEOTIDE SEQUENCE [LARGE SCALE GENOMIC DNA]</scope>
    <source>
        <strain evidence="3">RWD-64-598 SS2</strain>
    </source>
</reference>
<dbReference type="AlphaFoldDB" id="A0A5M3MIU0"/>
<gene>
    <name evidence="2" type="ORF">CONPUDRAFT_166869</name>
</gene>
<dbReference type="Proteomes" id="UP000053558">
    <property type="component" value="Unassembled WGS sequence"/>
</dbReference>
<comment type="caution">
    <text evidence="2">The sequence shown here is derived from an EMBL/GenBank/DDBJ whole genome shotgun (WGS) entry which is preliminary data.</text>
</comment>
<evidence type="ECO:0000256" key="1">
    <source>
        <dbReference type="SAM" id="MobiDB-lite"/>
    </source>
</evidence>
<dbReference type="RefSeq" id="XP_007770767.1">
    <property type="nucleotide sequence ID" value="XM_007772577.1"/>
</dbReference>
<feature type="region of interest" description="Disordered" evidence="1">
    <location>
        <begin position="45"/>
        <end position="72"/>
    </location>
</feature>
<protein>
    <submittedName>
        <fullName evidence="2">Uncharacterized protein</fullName>
    </submittedName>
</protein>
<organism evidence="2 3">
    <name type="scientific">Coniophora puteana (strain RWD-64-598)</name>
    <name type="common">Brown rot fungus</name>
    <dbReference type="NCBI Taxonomy" id="741705"/>
    <lineage>
        <taxon>Eukaryota</taxon>
        <taxon>Fungi</taxon>
        <taxon>Dikarya</taxon>
        <taxon>Basidiomycota</taxon>
        <taxon>Agaricomycotina</taxon>
        <taxon>Agaricomycetes</taxon>
        <taxon>Agaricomycetidae</taxon>
        <taxon>Boletales</taxon>
        <taxon>Coniophorineae</taxon>
        <taxon>Coniophoraceae</taxon>
        <taxon>Coniophora</taxon>
    </lineage>
</organism>
<accession>A0A5M3MIU0</accession>
<dbReference type="EMBL" id="JH711581">
    <property type="protein sequence ID" value="EIW79033.1"/>
    <property type="molecule type" value="Genomic_DNA"/>
</dbReference>
<evidence type="ECO:0000313" key="3">
    <source>
        <dbReference type="Proteomes" id="UP000053558"/>
    </source>
</evidence>
<dbReference type="OrthoDB" id="5364171at2759"/>
<sequence length="251" mass="27440">MIFQKEILRVFAMNSDGYIPKKFWKYAIVRWPPSHSNYGGYLPTSPPTIPPQDATDHVSGNTYVPDPSTSSHPAPRLIRVNSFFIRSRADPRDFWHIPSRGPHAATLLVSRTDRTRFRITTKDAPAPLNGGPTIMIGSDVIEIAAAKTGGVVGIDSRGYLALGAPASARVGAMTQLVVEERAEASEQLVVEERGDDMGEPAVGTMPEGNQETSIQILFKDLKARLSVSSEDGDRSVARRLEVGDGEEWELV</sequence>
<feature type="compositionally biased region" description="Polar residues" evidence="1">
    <location>
        <begin position="58"/>
        <end position="72"/>
    </location>
</feature>
<dbReference type="KEGG" id="cput:CONPUDRAFT_166869"/>
<evidence type="ECO:0000313" key="2">
    <source>
        <dbReference type="EMBL" id="EIW79033.1"/>
    </source>
</evidence>
<name>A0A5M3MIU0_CONPW</name>
<keyword evidence="3" id="KW-1185">Reference proteome</keyword>